<dbReference type="RefSeq" id="WP_241986889.1">
    <property type="nucleotide sequence ID" value="NZ_FNFU01000032.1"/>
</dbReference>
<feature type="domain" description="General stress protein 17M-like" evidence="3">
    <location>
        <begin position="23"/>
        <end position="111"/>
    </location>
</feature>
<evidence type="ECO:0000256" key="2">
    <source>
        <dbReference type="SAM" id="Phobius"/>
    </source>
</evidence>
<organism evidence="4 5">
    <name type="scientific">Cryobacterium psychrotolerans</name>
    <dbReference type="NCBI Taxonomy" id="386301"/>
    <lineage>
        <taxon>Bacteria</taxon>
        <taxon>Bacillati</taxon>
        <taxon>Actinomycetota</taxon>
        <taxon>Actinomycetes</taxon>
        <taxon>Micrococcales</taxon>
        <taxon>Microbacteriaceae</taxon>
        <taxon>Cryobacterium</taxon>
    </lineage>
</organism>
<evidence type="ECO:0000259" key="3">
    <source>
        <dbReference type="Pfam" id="PF11181"/>
    </source>
</evidence>
<dbReference type="InterPro" id="IPR025889">
    <property type="entry name" value="GSP17M-like_dom"/>
</dbReference>
<dbReference type="STRING" id="386301.SAMN05216282_13214"/>
<keyword evidence="2" id="KW-0812">Transmembrane</keyword>
<accession>A0A1G9HJI9</accession>
<gene>
    <name evidence="4" type="ORF">SAMN05216282_13214</name>
</gene>
<keyword evidence="2" id="KW-0472">Membrane</keyword>
<evidence type="ECO:0000256" key="1">
    <source>
        <dbReference type="SAM" id="MobiDB-lite"/>
    </source>
</evidence>
<keyword evidence="2" id="KW-1133">Transmembrane helix</keyword>
<dbReference type="AlphaFoldDB" id="A0A1G9HJI9"/>
<name>A0A1G9HJI9_9MICO</name>
<evidence type="ECO:0000313" key="4">
    <source>
        <dbReference type="EMBL" id="SDL13089.1"/>
    </source>
</evidence>
<dbReference type="Proteomes" id="UP000198701">
    <property type="component" value="Unassembled WGS sequence"/>
</dbReference>
<sequence length="246" mass="25631">MSNQSPWSPRSAVLFPVLPKGEVLATFETYNEAQQAVEKLAVSDFPVKQLSIVGNDLKSVERVTGKLTYGKVALAGAASGAWMGIFFGVLFFIFSPTGSSLPFVAAALLIGAGFGMFFSLVSYALNRRRRDFTSTMQVIASNYQIIVEPSLVHRARNLLAGIADGGAHAAAPHPSEATRPTEPPAAGTEPPAAGTEPPAAGTEPPAAGPPAAEPPRYGVQTSAAGTEPPRYGVQTSAPDFEPPAKP</sequence>
<feature type="compositionally biased region" description="Low complexity" evidence="1">
    <location>
        <begin position="184"/>
        <end position="205"/>
    </location>
</feature>
<feature type="transmembrane region" description="Helical" evidence="2">
    <location>
        <begin position="100"/>
        <end position="125"/>
    </location>
</feature>
<feature type="region of interest" description="Disordered" evidence="1">
    <location>
        <begin position="166"/>
        <end position="246"/>
    </location>
</feature>
<proteinExistence type="predicted"/>
<evidence type="ECO:0000313" key="5">
    <source>
        <dbReference type="Proteomes" id="UP000198701"/>
    </source>
</evidence>
<dbReference type="EMBL" id="FNFU01000032">
    <property type="protein sequence ID" value="SDL13089.1"/>
    <property type="molecule type" value="Genomic_DNA"/>
</dbReference>
<dbReference type="Pfam" id="PF11181">
    <property type="entry name" value="YflT"/>
    <property type="match status" value="1"/>
</dbReference>
<feature type="transmembrane region" description="Helical" evidence="2">
    <location>
        <begin position="72"/>
        <end position="94"/>
    </location>
</feature>
<keyword evidence="5" id="KW-1185">Reference proteome</keyword>
<reference evidence="4 5" key="1">
    <citation type="submission" date="2016-10" db="EMBL/GenBank/DDBJ databases">
        <authorList>
            <person name="de Groot N.N."/>
        </authorList>
    </citation>
    <scope>NUCLEOTIDE SEQUENCE [LARGE SCALE GENOMIC DNA]</scope>
    <source>
        <strain evidence="4 5">CGMCC 1.5382</strain>
    </source>
</reference>
<protein>
    <recommendedName>
        <fullName evidence="3">General stress protein 17M-like domain-containing protein</fullName>
    </recommendedName>
</protein>